<evidence type="ECO:0000256" key="3">
    <source>
        <dbReference type="SAM" id="MobiDB-lite"/>
    </source>
</evidence>
<keyword evidence="7" id="KW-1185">Reference proteome</keyword>
<proteinExistence type="predicted"/>
<dbReference type="InterPro" id="IPR056884">
    <property type="entry name" value="NPHP3-like_N"/>
</dbReference>
<dbReference type="InterPro" id="IPR027417">
    <property type="entry name" value="P-loop_NTPase"/>
</dbReference>
<protein>
    <recommendedName>
        <fullName evidence="8">NACHT domain-containing protein</fullName>
    </recommendedName>
</protein>
<keyword evidence="1" id="KW-0677">Repeat</keyword>
<dbReference type="Pfam" id="PF24883">
    <property type="entry name" value="NPHP3_N"/>
    <property type="match status" value="2"/>
</dbReference>
<dbReference type="STRING" id="1448308.A0A2T2P2A7"/>
<dbReference type="Proteomes" id="UP000240883">
    <property type="component" value="Unassembled WGS sequence"/>
</dbReference>
<feature type="domain" description="Nephrocystin 3-like N-terminal" evidence="4">
    <location>
        <begin position="269"/>
        <end position="306"/>
    </location>
</feature>
<feature type="region of interest" description="Disordered" evidence="3">
    <location>
        <begin position="322"/>
        <end position="357"/>
    </location>
</feature>
<evidence type="ECO:0000313" key="6">
    <source>
        <dbReference type="EMBL" id="PSN71817.1"/>
    </source>
</evidence>
<feature type="coiled-coil region" evidence="2">
    <location>
        <begin position="116"/>
        <end position="143"/>
    </location>
</feature>
<accession>A0A2T2P2A7</accession>
<dbReference type="OrthoDB" id="443402at2759"/>
<reference evidence="6 7" key="1">
    <citation type="journal article" date="2018" name="Front. Microbiol.">
        <title>Genome-Wide Analysis of Corynespora cassiicola Leaf Fall Disease Putative Effectors.</title>
        <authorList>
            <person name="Lopez D."/>
            <person name="Ribeiro S."/>
            <person name="Label P."/>
            <person name="Fumanal B."/>
            <person name="Venisse J.S."/>
            <person name="Kohler A."/>
            <person name="de Oliveira R.R."/>
            <person name="Labutti K."/>
            <person name="Lipzen A."/>
            <person name="Lail K."/>
            <person name="Bauer D."/>
            <person name="Ohm R.A."/>
            <person name="Barry K.W."/>
            <person name="Spatafora J."/>
            <person name="Grigoriev I.V."/>
            <person name="Martin F.M."/>
            <person name="Pujade-Renaud V."/>
        </authorList>
    </citation>
    <scope>NUCLEOTIDE SEQUENCE [LARGE SCALE GENOMIC DNA]</scope>
    <source>
        <strain evidence="6 7">Philippines</strain>
    </source>
</reference>
<evidence type="ECO:0000259" key="4">
    <source>
        <dbReference type="Pfam" id="PF24883"/>
    </source>
</evidence>
<evidence type="ECO:0000313" key="7">
    <source>
        <dbReference type="Proteomes" id="UP000240883"/>
    </source>
</evidence>
<dbReference type="PANTHER" id="PTHR10039">
    <property type="entry name" value="AMELOGENIN"/>
    <property type="match status" value="1"/>
</dbReference>
<gene>
    <name evidence="6" type="ORF">BS50DRAFT_569427</name>
</gene>
<dbReference type="PANTHER" id="PTHR10039:SF5">
    <property type="entry name" value="NACHT DOMAIN-CONTAINING PROTEIN"/>
    <property type="match status" value="1"/>
</dbReference>
<sequence length="1122" mass="128357">MLDPISAVGVAAASVQFLDFASRLLATSREVYDSTHGATDELLRLDEVYSHLKKISVQLSQSVVQSPSGPQEEQDVCRLAESCQHECDILIAVIEKLVRKKNSKNAFKSFRQALKIMWSQKAINSLEARLEKYQRELNLALVYNLSNGQSSMARGLCSLVTESRRLEISQRSQNKKILELLEDMRLQYASVTSSSPSNHSGIGLGMIATKMTEALTIATDMIISQRFLQSLYFTSLKARESRIENAHEQTFKWLFQESSKKQRQRHIPSQRFVNWLRSSDGIFWISGKPGSGKSTLMKWITGNAKTEEILFEWANPTWAEEQLQRKRKDADTQKLSSFDEMKDETRGDTELTQPTHSSSFEIQSQLVQDDLEEPIKVVMASFYFWSAGTAMQKSQQGLFQSLLYEIFSHAPTLMQKACPTRWRAAELGEPQQPWTMKEISDAIQRTISLTENSAKFCFFIDGVDEYSGDHSEMVRLLENFSRLPNVKLCVASRPWNVFEDAFGQSPKRKFYLQDLTRQDIKHYVRSKLSKHPAWQGLSHRDEEYKEIATEILERAQGVFLWVFLVVRSLLEGLTNGDTVSLLQERLRRIPTDLREFFKYMLDSLDPIYNSHVALFFLAAMDAPEPLPLAMFSFFEEEFDKTNYVHQMNMSALELYDIIPLQKQTERRLNGRCKGLLEVYRTADGLDFFRYRVGFLHRTVKDFFMTEEMRREFEASLSEKLQVCVSMIKASIAMMKKMPRIGKQLGRDIPFRSLVDMALYNSRKFELLNGAPTTRLLDELSYVLDHLEFFEGYWNSPAGDHNEQFLGLTVERGLMLYASQQLRYPNSGPIATKELQLTAKKRPILDCAIRYFDIPLHGEMDVSDMVWFLLSNGCDPNETVVTSAGFRTPFSNFLEHVGSENSIDNASVSAGIQANRIRSLKHFLTNGANPNHSIAGSLPLWSLFLARICERNEDDAPYPFYLEIIELLFFYGANPNLLDGSDCSCCLIFTPWTHFLIWLAKTDAIRGIKTQSIQRQEFLARICAIMLEHNANKNVHLVTRDRRQYGTPGSVVCNAFRPGLAGSILTALSLPQASDRTINTSDKGKETSAEIPLHQKTCEQTTTVTPSWSPFSWWAYFWRPRAA</sequence>
<dbReference type="EMBL" id="KZ678130">
    <property type="protein sequence ID" value="PSN71817.1"/>
    <property type="molecule type" value="Genomic_DNA"/>
</dbReference>
<dbReference type="InterPro" id="IPR056693">
    <property type="entry name" value="DUF7791"/>
</dbReference>
<evidence type="ECO:0008006" key="8">
    <source>
        <dbReference type="Google" id="ProtNLM"/>
    </source>
</evidence>
<feature type="compositionally biased region" description="Basic and acidic residues" evidence="3">
    <location>
        <begin position="322"/>
        <end position="349"/>
    </location>
</feature>
<feature type="domain" description="DUF7791" evidence="5">
    <location>
        <begin position="603"/>
        <end position="742"/>
    </location>
</feature>
<feature type="domain" description="Nephrocystin 3-like N-terminal" evidence="4">
    <location>
        <begin position="367"/>
        <end position="493"/>
    </location>
</feature>
<dbReference type="Gene3D" id="3.40.50.300">
    <property type="entry name" value="P-loop containing nucleotide triphosphate hydrolases"/>
    <property type="match status" value="1"/>
</dbReference>
<name>A0A2T2P2A7_CORCC</name>
<keyword evidence="2" id="KW-0175">Coiled coil</keyword>
<dbReference type="AlphaFoldDB" id="A0A2T2P2A7"/>
<dbReference type="Pfam" id="PF25053">
    <property type="entry name" value="DUF7791"/>
    <property type="match status" value="1"/>
</dbReference>
<evidence type="ECO:0000256" key="2">
    <source>
        <dbReference type="SAM" id="Coils"/>
    </source>
</evidence>
<evidence type="ECO:0000256" key="1">
    <source>
        <dbReference type="ARBA" id="ARBA00022737"/>
    </source>
</evidence>
<evidence type="ECO:0000259" key="5">
    <source>
        <dbReference type="Pfam" id="PF25053"/>
    </source>
</evidence>
<dbReference type="SUPFAM" id="SSF52540">
    <property type="entry name" value="P-loop containing nucleoside triphosphate hydrolases"/>
    <property type="match status" value="2"/>
</dbReference>
<organism evidence="6 7">
    <name type="scientific">Corynespora cassiicola Philippines</name>
    <dbReference type="NCBI Taxonomy" id="1448308"/>
    <lineage>
        <taxon>Eukaryota</taxon>
        <taxon>Fungi</taxon>
        <taxon>Dikarya</taxon>
        <taxon>Ascomycota</taxon>
        <taxon>Pezizomycotina</taxon>
        <taxon>Dothideomycetes</taxon>
        <taxon>Pleosporomycetidae</taxon>
        <taxon>Pleosporales</taxon>
        <taxon>Corynesporascaceae</taxon>
        <taxon>Corynespora</taxon>
    </lineage>
</organism>